<dbReference type="EMBL" id="JABFDB010000010">
    <property type="protein sequence ID" value="NYZ21092.1"/>
    <property type="molecule type" value="Genomic_DNA"/>
</dbReference>
<keyword evidence="3" id="KW-1185">Reference proteome</keyword>
<dbReference type="PANTHER" id="PTHR39966">
    <property type="entry name" value="BLL2471 PROTEIN-RELATED"/>
    <property type="match status" value="1"/>
</dbReference>
<accession>A0ABX2T9S6</accession>
<dbReference type="Proteomes" id="UP000584642">
    <property type="component" value="Unassembled WGS sequence"/>
</dbReference>
<protein>
    <submittedName>
        <fullName evidence="2">Hemerythrin domain-containing protein</fullName>
    </submittedName>
</protein>
<evidence type="ECO:0000313" key="3">
    <source>
        <dbReference type="Proteomes" id="UP000584642"/>
    </source>
</evidence>
<sequence length="189" mass="20973">MNALRIISEEHQSLAAVLHAIRFMLKEAAGGRLEPDPELFQAMVHYLDAYAEQRHHPKEELLFSRLRTLTDAAALDTLSAEHAAGPRRIADLKDALATFLADPRALDPFIAAFDRYAEFYRGHMMLEEEAVLPLARQLLSPADWREIDVAIAAEEARPAAEDFTTLFSRLVACAPAPIGHGPHPFALTP</sequence>
<evidence type="ECO:0000259" key="1">
    <source>
        <dbReference type="Pfam" id="PF01814"/>
    </source>
</evidence>
<dbReference type="Pfam" id="PF01814">
    <property type="entry name" value="Hemerythrin"/>
    <property type="match status" value="1"/>
</dbReference>
<dbReference type="RefSeq" id="WP_180282859.1">
    <property type="nucleotide sequence ID" value="NZ_JABFDB010000010.1"/>
</dbReference>
<dbReference type="Gene3D" id="1.20.120.520">
    <property type="entry name" value="nmb1532 protein domain like"/>
    <property type="match status" value="1"/>
</dbReference>
<comment type="caution">
    <text evidence="2">The sequence shown here is derived from an EMBL/GenBank/DDBJ whole genome shotgun (WGS) entry which is preliminary data.</text>
</comment>
<feature type="domain" description="Hemerythrin-like" evidence="1">
    <location>
        <begin position="3"/>
        <end position="135"/>
    </location>
</feature>
<reference evidence="2 3" key="1">
    <citation type="submission" date="2020-05" db="EMBL/GenBank/DDBJ databases">
        <title>Azospirillum oleiclasticum sp. nov, a nitrogen-fixing and heavy crude oil-emulsifying bacterium isolated from the crude oil of Yumen Oilfield.</title>
        <authorList>
            <person name="Wu D."/>
            <person name="Cai M."/>
            <person name="Zhang X."/>
        </authorList>
    </citation>
    <scope>NUCLEOTIDE SEQUENCE [LARGE SCALE GENOMIC DNA]</scope>
    <source>
        <strain evidence="2 3">ROY-1-1-2</strain>
    </source>
</reference>
<name>A0ABX2T9S6_9PROT</name>
<organism evidence="2 3">
    <name type="scientific">Azospirillum oleiclasticum</name>
    <dbReference type="NCBI Taxonomy" id="2735135"/>
    <lineage>
        <taxon>Bacteria</taxon>
        <taxon>Pseudomonadati</taxon>
        <taxon>Pseudomonadota</taxon>
        <taxon>Alphaproteobacteria</taxon>
        <taxon>Rhodospirillales</taxon>
        <taxon>Azospirillaceae</taxon>
        <taxon>Azospirillum</taxon>
    </lineage>
</organism>
<dbReference type="PANTHER" id="PTHR39966:SF1">
    <property type="entry name" value="HEMERYTHRIN-LIKE DOMAIN-CONTAINING PROTEIN"/>
    <property type="match status" value="1"/>
</dbReference>
<dbReference type="InterPro" id="IPR012312">
    <property type="entry name" value="Hemerythrin-like"/>
</dbReference>
<evidence type="ECO:0000313" key="2">
    <source>
        <dbReference type="EMBL" id="NYZ21092.1"/>
    </source>
</evidence>
<proteinExistence type="predicted"/>
<gene>
    <name evidence="2" type="ORF">HND93_15355</name>
</gene>
<dbReference type="CDD" id="cd12108">
    <property type="entry name" value="Hr-like"/>
    <property type="match status" value="1"/>
</dbReference>